<evidence type="ECO:0000256" key="7">
    <source>
        <dbReference type="ARBA" id="ARBA00023136"/>
    </source>
</evidence>
<name>A0A1G2MKA3_9BACT</name>
<dbReference type="InterPro" id="IPR039421">
    <property type="entry name" value="Type_1_exporter"/>
</dbReference>
<evidence type="ECO:0000256" key="4">
    <source>
        <dbReference type="ARBA" id="ARBA00022741"/>
    </source>
</evidence>
<evidence type="ECO:0000256" key="5">
    <source>
        <dbReference type="ARBA" id="ARBA00022840"/>
    </source>
</evidence>
<comment type="subcellular location">
    <subcellularLocation>
        <location evidence="1">Cell membrane</location>
        <topology evidence="1">Multi-pass membrane protein</topology>
    </subcellularLocation>
</comment>
<dbReference type="InterPro" id="IPR017871">
    <property type="entry name" value="ABC_transporter-like_CS"/>
</dbReference>
<evidence type="ECO:0000313" key="12">
    <source>
        <dbReference type="Proteomes" id="UP000177130"/>
    </source>
</evidence>
<feature type="transmembrane region" description="Helical" evidence="8">
    <location>
        <begin position="150"/>
        <end position="171"/>
    </location>
</feature>
<feature type="transmembrane region" description="Helical" evidence="8">
    <location>
        <begin position="29"/>
        <end position="52"/>
    </location>
</feature>
<evidence type="ECO:0000256" key="1">
    <source>
        <dbReference type="ARBA" id="ARBA00004651"/>
    </source>
</evidence>
<dbReference type="Pfam" id="PF00664">
    <property type="entry name" value="ABC_membrane"/>
    <property type="match status" value="1"/>
</dbReference>
<dbReference type="InterPro" id="IPR036640">
    <property type="entry name" value="ABC1_TM_sf"/>
</dbReference>
<dbReference type="PANTHER" id="PTHR43394:SF1">
    <property type="entry name" value="ATP-BINDING CASSETTE SUB-FAMILY B MEMBER 10, MITOCHONDRIAL"/>
    <property type="match status" value="1"/>
</dbReference>
<evidence type="ECO:0000313" key="11">
    <source>
        <dbReference type="EMBL" id="OHA24365.1"/>
    </source>
</evidence>
<sequence length="594" mass="67196">MRSKNIIYPEVKLADVARSFWRGMRPFKIWFFVVVIAIILVDVVNIVIPIYYKQFFDVISAGGDKNTVAESLFKIIVLIGILNGVIWLLFRFLTYANNIFQPNTIARLKQQCFDYMMNHSYDFFSNNFTGSLVQRINRFARAFERLADRLTFDVIPLFVQVISVIIVVWFVHPAIAVAILIWALFLLTLNVSFSIWKFKYDVRVAEIDSKTTGVLADTITNHNTIQLFSNLSGESRHFKEVTVEQARATRFVWDLTAIFEACQGAAIFFIEFLLFYFAIKYWRDGLVTVGVFVLIQAYIIVLSRRIWDSTRVVRDVFQSYADAKEMVEILLLPHSIKDSQIAKTLTVNRGEIVLKDLSFSFNKTRDVLTNINLTIRPGEKIALVGPSGAGKTTFVRLLLRLYVPTSGFISIDGQNIADVSQESLRNNISLVPQDPILFHRTLAANIGYGKREASREEITRAGKLAHCDEFVSNLPGGYETYVGERGIKLSGGERQRVAIARAILKNAPILVLDEATSSLDSHSESLIQDALNTLMEGRTAIVIAHRLSTIQKMDRIIVIENGGIVEEGSHEVLLRKENSLYKKLWSLQAGGFLG</sequence>
<dbReference type="InterPro" id="IPR003593">
    <property type="entry name" value="AAA+_ATPase"/>
</dbReference>
<dbReference type="GO" id="GO:0005524">
    <property type="term" value="F:ATP binding"/>
    <property type="evidence" value="ECO:0007669"/>
    <property type="project" value="UniProtKB-KW"/>
</dbReference>
<dbReference type="PROSITE" id="PS00211">
    <property type="entry name" value="ABC_TRANSPORTER_1"/>
    <property type="match status" value="1"/>
</dbReference>
<dbReference type="InterPro" id="IPR003439">
    <property type="entry name" value="ABC_transporter-like_ATP-bd"/>
</dbReference>
<evidence type="ECO:0000256" key="8">
    <source>
        <dbReference type="SAM" id="Phobius"/>
    </source>
</evidence>
<dbReference type="Gene3D" id="3.40.50.300">
    <property type="entry name" value="P-loop containing nucleotide triphosphate hydrolases"/>
    <property type="match status" value="1"/>
</dbReference>
<feature type="transmembrane region" description="Helical" evidence="8">
    <location>
        <begin position="257"/>
        <end position="279"/>
    </location>
</feature>
<dbReference type="FunFam" id="3.40.50.300:FF:000287">
    <property type="entry name" value="Multidrug ABC transporter ATP-binding protein"/>
    <property type="match status" value="1"/>
</dbReference>
<evidence type="ECO:0000256" key="6">
    <source>
        <dbReference type="ARBA" id="ARBA00022989"/>
    </source>
</evidence>
<evidence type="ECO:0000259" key="9">
    <source>
        <dbReference type="PROSITE" id="PS50893"/>
    </source>
</evidence>
<evidence type="ECO:0000256" key="2">
    <source>
        <dbReference type="ARBA" id="ARBA00022448"/>
    </source>
</evidence>
<dbReference type="Gene3D" id="1.20.1560.10">
    <property type="entry name" value="ABC transporter type 1, transmembrane domain"/>
    <property type="match status" value="1"/>
</dbReference>
<dbReference type="GO" id="GO:0005886">
    <property type="term" value="C:plasma membrane"/>
    <property type="evidence" value="ECO:0007669"/>
    <property type="project" value="UniProtKB-SubCell"/>
</dbReference>
<accession>A0A1G2MKA3</accession>
<dbReference type="PANTHER" id="PTHR43394">
    <property type="entry name" value="ATP-DEPENDENT PERMEASE MDL1, MITOCHONDRIAL"/>
    <property type="match status" value="1"/>
</dbReference>
<dbReference type="InterPro" id="IPR011527">
    <property type="entry name" value="ABC1_TM_dom"/>
</dbReference>
<keyword evidence="6 8" id="KW-1133">Transmembrane helix</keyword>
<protein>
    <recommendedName>
        <fullName evidence="13">ABC transporter ATP-binding protein</fullName>
    </recommendedName>
</protein>
<feature type="transmembrane region" description="Helical" evidence="8">
    <location>
        <begin position="72"/>
        <end position="90"/>
    </location>
</feature>
<dbReference type="STRING" id="1802306.A3C72_02145"/>
<keyword evidence="4" id="KW-0547">Nucleotide-binding</keyword>
<reference evidence="11 12" key="1">
    <citation type="journal article" date="2016" name="Nat. Commun.">
        <title>Thousands of microbial genomes shed light on interconnected biogeochemical processes in an aquifer system.</title>
        <authorList>
            <person name="Anantharaman K."/>
            <person name="Brown C.T."/>
            <person name="Hug L.A."/>
            <person name="Sharon I."/>
            <person name="Castelle C.J."/>
            <person name="Probst A.J."/>
            <person name="Thomas B.C."/>
            <person name="Singh A."/>
            <person name="Wilkins M.J."/>
            <person name="Karaoz U."/>
            <person name="Brodie E.L."/>
            <person name="Williams K.H."/>
            <person name="Hubbard S.S."/>
            <person name="Banfield J.F."/>
        </authorList>
    </citation>
    <scope>NUCLEOTIDE SEQUENCE [LARGE SCALE GENOMIC DNA]</scope>
</reference>
<comment type="caution">
    <text evidence="11">The sequence shown here is derived from an EMBL/GenBank/DDBJ whole genome shotgun (WGS) entry which is preliminary data.</text>
</comment>
<dbReference type="Proteomes" id="UP000177130">
    <property type="component" value="Unassembled WGS sequence"/>
</dbReference>
<keyword evidence="5" id="KW-0067">ATP-binding</keyword>
<dbReference type="SMART" id="SM00382">
    <property type="entry name" value="AAA"/>
    <property type="match status" value="1"/>
</dbReference>
<evidence type="ECO:0000256" key="3">
    <source>
        <dbReference type="ARBA" id="ARBA00022692"/>
    </source>
</evidence>
<dbReference type="AlphaFoldDB" id="A0A1G2MKA3"/>
<dbReference type="GO" id="GO:0015421">
    <property type="term" value="F:ABC-type oligopeptide transporter activity"/>
    <property type="evidence" value="ECO:0007669"/>
    <property type="project" value="TreeGrafter"/>
</dbReference>
<dbReference type="Pfam" id="PF00005">
    <property type="entry name" value="ABC_tran"/>
    <property type="match status" value="1"/>
</dbReference>
<dbReference type="EMBL" id="MHRK01000012">
    <property type="protein sequence ID" value="OHA24365.1"/>
    <property type="molecule type" value="Genomic_DNA"/>
</dbReference>
<dbReference type="SUPFAM" id="SSF52540">
    <property type="entry name" value="P-loop containing nucleoside triphosphate hydrolases"/>
    <property type="match status" value="1"/>
</dbReference>
<feature type="domain" description="ABC transmembrane type-1" evidence="10">
    <location>
        <begin position="32"/>
        <end position="318"/>
    </location>
</feature>
<keyword evidence="7 8" id="KW-0472">Membrane</keyword>
<feature type="transmembrane region" description="Helical" evidence="8">
    <location>
        <begin position="285"/>
        <end position="302"/>
    </location>
</feature>
<dbReference type="PROSITE" id="PS50929">
    <property type="entry name" value="ABC_TM1F"/>
    <property type="match status" value="1"/>
</dbReference>
<gene>
    <name evidence="11" type="ORF">A3C72_02145</name>
</gene>
<dbReference type="PROSITE" id="PS50893">
    <property type="entry name" value="ABC_TRANSPORTER_2"/>
    <property type="match status" value="1"/>
</dbReference>
<keyword evidence="2" id="KW-0813">Transport</keyword>
<dbReference type="InterPro" id="IPR027417">
    <property type="entry name" value="P-loop_NTPase"/>
</dbReference>
<evidence type="ECO:0008006" key="13">
    <source>
        <dbReference type="Google" id="ProtNLM"/>
    </source>
</evidence>
<feature type="transmembrane region" description="Helical" evidence="8">
    <location>
        <begin position="177"/>
        <end position="196"/>
    </location>
</feature>
<evidence type="ECO:0000259" key="10">
    <source>
        <dbReference type="PROSITE" id="PS50929"/>
    </source>
</evidence>
<proteinExistence type="predicted"/>
<dbReference type="SUPFAM" id="SSF90123">
    <property type="entry name" value="ABC transporter transmembrane region"/>
    <property type="match status" value="1"/>
</dbReference>
<dbReference type="GO" id="GO:0016887">
    <property type="term" value="F:ATP hydrolysis activity"/>
    <property type="evidence" value="ECO:0007669"/>
    <property type="project" value="InterPro"/>
</dbReference>
<keyword evidence="3 8" id="KW-0812">Transmembrane</keyword>
<feature type="domain" description="ABC transporter" evidence="9">
    <location>
        <begin position="352"/>
        <end position="586"/>
    </location>
</feature>
<organism evidence="11 12">
    <name type="scientific">Candidatus Taylorbacteria bacterium RIFCSPHIGHO2_02_FULL_43_32b</name>
    <dbReference type="NCBI Taxonomy" id="1802306"/>
    <lineage>
        <taxon>Bacteria</taxon>
        <taxon>Candidatus Tayloriibacteriota</taxon>
    </lineage>
</organism>